<gene>
    <name evidence="3" type="ORF">PCOR1329_LOCUS30377</name>
</gene>
<feature type="compositionally biased region" description="Basic and acidic residues" evidence="1">
    <location>
        <begin position="379"/>
        <end position="389"/>
    </location>
</feature>
<reference evidence="3" key="1">
    <citation type="submission" date="2023-10" db="EMBL/GenBank/DDBJ databases">
        <authorList>
            <person name="Chen Y."/>
            <person name="Shah S."/>
            <person name="Dougan E. K."/>
            <person name="Thang M."/>
            <person name="Chan C."/>
        </authorList>
    </citation>
    <scope>NUCLEOTIDE SEQUENCE [LARGE SCALE GENOMIC DNA]</scope>
</reference>
<feature type="region of interest" description="Disordered" evidence="1">
    <location>
        <begin position="349"/>
        <end position="455"/>
    </location>
</feature>
<evidence type="ECO:0000256" key="2">
    <source>
        <dbReference type="SAM" id="Phobius"/>
    </source>
</evidence>
<feature type="compositionally biased region" description="Basic and acidic residues" evidence="1">
    <location>
        <begin position="187"/>
        <end position="210"/>
    </location>
</feature>
<organism evidence="3 4">
    <name type="scientific">Prorocentrum cordatum</name>
    <dbReference type="NCBI Taxonomy" id="2364126"/>
    <lineage>
        <taxon>Eukaryota</taxon>
        <taxon>Sar</taxon>
        <taxon>Alveolata</taxon>
        <taxon>Dinophyceae</taxon>
        <taxon>Prorocentrales</taxon>
        <taxon>Prorocentraceae</taxon>
        <taxon>Prorocentrum</taxon>
    </lineage>
</organism>
<accession>A0ABN9SKN9</accession>
<feature type="transmembrane region" description="Helical" evidence="2">
    <location>
        <begin position="286"/>
        <end position="307"/>
    </location>
</feature>
<dbReference type="Proteomes" id="UP001189429">
    <property type="component" value="Unassembled WGS sequence"/>
</dbReference>
<feature type="compositionally biased region" description="Low complexity" evidence="1">
    <location>
        <begin position="400"/>
        <end position="414"/>
    </location>
</feature>
<evidence type="ECO:0000256" key="1">
    <source>
        <dbReference type="SAM" id="MobiDB-lite"/>
    </source>
</evidence>
<dbReference type="EMBL" id="CAUYUJ010011658">
    <property type="protein sequence ID" value="CAK0832328.1"/>
    <property type="molecule type" value="Genomic_DNA"/>
</dbReference>
<name>A0ABN9SKN9_9DINO</name>
<keyword evidence="2" id="KW-0812">Transmembrane</keyword>
<evidence type="ECO:0000313" key="4">
    <source>
        <dbReference type="Proteomes" id="UP001189429"/>
    </source>
</evidence>
<comment type="caution">
    <text evidence="3">The sequence shown here is derived from an EMBL/GenBank/DDBJ whole genome shotgun (WGS) entry which is preliminary data.</text>
</comment>
<keyword evidence="2" id="KW-0472">Membrane</keyword>
<feature type="region of interest" description="Disordered" evidence="1">
    <location>
        <begin position="1"/>
        <end position="48"/>
    </location>
</feature>
<proteinExistence type="predicted"/>
<protein>
    <submittedName>
        <fullName evidence="3">Uncharacterized protein</fullName>
    </submittedName>
</protein>
<sequence length="545" mass="57356">MDGAEAAGESARPTGREHGQPQQQLAREDRGRDQPQQQQSRGRRAELAAAAAAIQAKIPTATHAEIQAKIPTATRAEIQAIIPAATHAEIHAERAAAGAAAETWGAAATAASATNLDLDALVHGAGDAARRERSRSPRGDLVAKVAYFFAACRGAGEREGDPRQRAAARLALEGPGCEQAETAGDGARAERGRAQGARHRAEGRSETGPEQKEVQIMKVFALIPARSILAGPSSVARRAPGGVSRDQLWTPFGPDARRLQNIEAGRRPVIGDPGGDLPAWRGTAGAIVACAAVGSGVISTAVLFVFIGTRRTAERRQGARRAAREERLEAEWAQSGLESARGLLHDRASEFSNSAPPSREHSAPPSREGSGRLPGVPRPAERPPREGRPQPRLPRPPSGNSPAGAHAAAASISPRSREGSHGESPYRGAARARSPQEAALRWQPHPQSASLRKPLRSSEIWAPRCSVPACARGLPGLAAPPLAKSDAGAPRAPPARQCRCAVGPGDAAAEIQWTVPRSTSDVSDWTFRAAVENCARYRCVLLTRP</sequence>
<keyword evidence="4" id="KW-1185">Reference proteome</keyword>
<keyword evidence="2" id="KW-1133">Transmembrane helix</keyword>
<evidence type="ECO:0000313" key="3">
    <source>
        <dbReference type="EMBL" id="CAK0832328.1"/>
    </source>
</evidence>
<feature type="region of interest" description="Disordered" evidence="1">
    <location>
        <begin position="171"/>
        <end position="210"/>
    </location>
</feature>